<proteinExistence type="predicted"/>
<dbReference type="OrthoDB" id="6077919at2759"/>
<feature type="region of interest" description="Disordered" evidence="2">
    <location>
        <begin position="85"/>
        <end position="134"/>
    </location>
</feature>
<dbReference type="PANTHER" id="PTHR47068">
    <property type="entry name" value="OS02G0659100 PROTEIN"/>
    <property type="match status" value="1"/>
</dbReference>
<dbReference type="EMBL" id="OOIL02002698">
    <property type="protein sequence ID" value="VFQ84316.1"/>
    <property type="molecule type" value="Genomic_DNA"/>
</dbReference>
<feature type="region of interest" description="Disordered" evidence="2">
    <location>
        <begin position="1"/>
        <end position="47"/>
    </location>
</feature>
<feature type="domain" description="C2H2-type" evidence="3">
    <location>
        <begin position="587"/>
        <end position="610"/>
    </location>
</feature>
<dbReference type="PANTHER" id="PTHR47068:SF1">
    <property type="entry name" value="OS02G0659100 PROTEIN"/>
    <property type="match status" value="1"/>
</dbReference>
<protein>
    <recommendedName>
        <fullName evidence="3">C2H2-type domain-containing protein</fullName>
    </recommendedName>
</protein>
<name>A0A484M8C9_9ASTE</name>
<feature type="domain" description="C2H2-type" evidence="3">
    <location>
        <begin position="638"/>
        <end position="660"/>
    </location>
</feature>
<sequence>MRAHGIGDESAIMDDEDDEEQASDWEEHNNSKINEGGGGSDPQRTSIKRMYQLRANPNRLKSVRVCENCGKEFFSWKSFLEHGKCSSDDAESPASSRQGSEEEDDDFGRCGGQGWSKRKRSLRAKVGGSGGGGFDGATAAAQFSEEEDILLARCLIDLANARVDNNNNIDNNNNNKNINNNNSMVSEQEAESSAASVEERRYMPPPPTFVAPLASRPRFPMPVQVVDKAKGITSSSSSSPSKGLFECKACKKVFTSHQALGGHRASHKKVKGCYAAKQDHLDNDGDDDLTAAAAHDEYSPSSNRSSSSYHHLESGGAAAGASRRKPRDHECSICHRVFSTGQALGGHKRCHWITTSNSYSHAAAAVPKFHFPGRRTPAEGSALDLNLPANGDDMSAEIRRDPRNPLSFEVSTDVRMLTMWSQPDDNNDYYNNDNYGDDNINKAVVVADVVAAAAAGGGHGGISAKNEEGEGKKVEIEKLSEMKQMSSVKGNDSPWLQVGIGSTTEIYKKKEKKEQISLWETMEEHKCKLWWRKFASSPEEDGAYCLMMLSRDKWSGGGGEEGLENSGDSGEEAVADKKGAKRKRKYYTCGGSCRRVFRSYQALGGHRASHKKLMFKGAAAAAAAEVVEENAGEDEKTHECPFCYRVFSSGQALGGHKRSHLTAPLPPP</sequence>
<feature type="compositionally biased region" description="Acidic residues" evidence="2">
    <location>
        <begin position="11"/>
        <end position="24"/>
    </location>
</feature>
<feature type="compositionally biased region" description="Low complexity" evidence="2">
    <location>
        <begin position="299"/>
        <end position="308"/>
    </location>
</feature>
<feature type="region of interest" description="Disordered" evidence="2">
    <location>
        <begin position="295"/>
        <end position="325"/>
    </location>
</feature>
<evidence type="ECO:0000313" key="4">
    <source>
        <dbReference type="EMBL" id="VFQ84316.1"/>
    </source>
</evidence>
<dbReference type="GO" id="GO:0008270">
    <property type="term" value="F:zinc ion binding"/>
    <property type="evidence" value="ECO:0007669"/>
    <property type="project" value="UniProtKB-KW"/>
</dbReference>
<evidence type="ECO:0000256" key="1">
    <source>
        <dbReference type="PROSITE-ProRule" id="PRU00042"/>
    </source>
</evidence>
<accession>A0A484M8C9</accession>
<dbReference type="PROSITE" id="PS50157">
    <property type="entry name" value="ZINC_FINGER_C2H2_2"/>
    <property type="match status" value="5"/>
</dbReference>
<keyword evidence="5" id="KW-1185">Reference proteome</keyword>
<dbReference type="AlphaFoldDB" id="A0A484M8C9"/>
<dbReference type="InterPro" id="IPR013087">
    <property type="entry name" value="Znf_C2H2_type"/>
</dbReference>
<dbReference type="InterPro" id="IPR036236">
    <property type="entry name" value="Znf_C2H2_sf"/>
</dbReference>
<dbReference type="Proteomes" id="UP000595140">
    <property type="component" value="Unassembled WGS sequence"/>
</dbReference>
<reference evidence="4 5" key="1">
    <citation type="submission" date="2018-04" db="EMBL/GenBank/DDBJ databases">
        <authorList>
            <person name="Vogel A."/>
        </authorList>
    </citation>
    <scope>NUCLEOTIDE SEQUENCE [LARGE SCALE GENOMIC DNA]</scope>
</reference>
<keyword evidence="1" id="KW-0862">Zinc</keyword>
<dbReference type="SMART" id="SM00355">
    <property type="entry name" value="ZnF_C2H2"/>
    <property type="match status" value="5"/>
</dbReference>
<gene>
    <name evidence="4" type="ORF">CCAM_LOCUS26092</name>
</gene>
<organism evidence="4 5">
    <name type="scientific">Cuscuta campestris</name>
    <dbReference type="NCBI Taxonomy" id="132261"/>
    <lineage>
        <taxon>Eukaryota</taxon>
        <taxon>Viridiplantae</taxon>
        <taxon>Streptophyta</taxon>
        <taxon>Embryophyta</taxon>
        <taxon>Tracheophyta</taxon>
        <taxon>Spermatophyta</taxon>
        <taxon>Magnoliopsida</taxon>
        <taxon>eudicotyledons</taxon>
        <taxon>Gunneridae</taxon>
        <taxon>Pentapetalae</taxon>
        <taxon>asterids</taxon>
        <taxon>lamiids</taxon>
        <taxon>Solanales</taxon>
        <taxon>Convolvulaceae</taxon>
        <taxon>Cuscuteae</taxon>
        <taxon>Cuscuta</taxon>
        <taxon>Cuscuta subgen. Grammica</taxon>
        <taxon>Cuscuta sect. Cleistogrammica</taxon>
    </lineage>
</organism>
<feature type="domain" description="C2H2-type" evidence="3">
    <location>
        <begin position="245"/>
        <end position="272"/>
    </location>
</feature>
<dbReference type="SUPFAM" id="SSF57667">
    <property type="entry name" value="beta-beta-alpha zinc fingers"/>
    <property type="match status" value="2"/>
</dbReference>
<feature type="compositionally biased region" description="Low complexity" evidence="2">
    <location>
        <begin position="166"/>
        <end position="196"/>
    </location>
</feature>
<evidence type="ECO:0000259" key="3">
    <source>
        <dbReference type="PROSITE" id="PS50157"/>
    </source>
</evidence>
<keyword evidence="1" id="KW-0479">Metal-binding</keyword>
<feature type="region of interest" description="Disordered" evidence="2">
    <location>
        <begin position="557"/>
        <end position="577"/>
    </location>
</feature>
<feature type="domain" description="C2H2-type" evidence="3">
    <location>
        <begin position="64"/>
        <end position="93"/>
    </location>
</feature>
<dbReference type="Gene3D" id="3.30.160.60">
    <property type="entry name" value="Classic Zinc Finger"/>
    <property type="match status" value="1"/>
</dbReference>
<keyword evidence="1" id="KW-0863">Zinc-finger</keyword>
<evidence type="ECO:0000313" key="5">
    <source>
        <dbReference type="Proteomes" id="UP000595140"/>
    </source>
</evidence>
<dbReference type="Pfam" id="PF13912">
    <property type="entry name" value="zf-C2H2_6"/>
    <property type="match status" value="4"/>
</dbReference>
<feature type="domain" description="C2H2-type" evidence="3">
    <location>
        <begin position="329"/>
        <end position="351"/>
    </location>
</feature>
<dbReference type="PROSITE" id="PS00028">
    <property type="entry name" value="ZINC_FINGER_C2H2_1"/>
    <property type="match status" value="4"/>
</dbReference>
<evidence type="ECO:0000256" key="2">
    <source>
        <dbReference type="SAM" id="MobiDB-lite"/>
    </source>
</evidence>
<feature type="region of interest" description="Disordered" evidence="2">
    <location>
        <begin position="166"/>
        <end position="202"/>
    </location>
</feature>